<accession>A0A1G4Q9L9</accession>
<dbReference type="GO" id="GO:0080120">
    <property type="term" value="P:CAAX-box protein maturation"/>
    <property type="evidence" value="ECO:0007669"/>
    <property type="project" value="UniProtKB-ARBA"/>
</dbReference>
<feature type="transmembrane region" description="Helical" evidence="1">
    <location>
        <begin position="182"/>
        <end position="201"/>
    </location>
</feature>
<feature type="transmembrane region" description="Helical" evidence="1">
    <location>
        <begin position="100"/>
        <end position="120"/>
    </location>
</feature>
<feature type="domain" description="CAAX prenyl protease 2/Lysostaphin resistance protein A-like" evidence="2">
    <location>
        <begin position="104"/>
        <end position="192"/>
    </location>
</feature>
<evidence type="ECO:0000313" key="3">
    <source>
        <dbReference type="EMBL" id="SCW41182.1"/>
    </source>
</evidence>
<sequence length="207" mass="24423">MNISHIQYLSFLFIPYLLFPSGVCIFLNTRNAVLFMKRFCYFASFFIIVYFNLFAIDVPPLRAKHVFLIIFVPIITMSLEIFLSFFLNKKFPVFFIGDDNYNMSYFIAVIFMAIAEEYIFRLLIFDFFLEKLQFNLPIVALLSSFAYGFNHIHFGFAIFLSKFLIGIIYSLVFFIFKDFYCVVSIHVFNNIIVFGLSFLQIKGKLCF</sequence>
<evidence type="ECO:0000259" key="2">
    <source>
        <dbReference type="Pfam" id="PF02517"/>
    </source>
</evidence>
<dbReference type="Pfam" id="PF02517">
    <property type="entry name" value="Rce1-like"/>
    <property type="match status" value="1"/>
</dbReference>
<dbReference type="Proteomes" id="UP000199262">
    <property type="component" value="Unassembled WGS sequence"/>
</dbReference>
<proteinExistence type="predicted"/>
<name>A0A1G4Q9L9_BORJA</name>
<organism evidence="3 4">
    <name type="scientific">Borreliella japonica</name>
    <name type="common">Borrelia japonica</name>
    <dbReference type="NCBI Taxonomy" id="34095"/>
    <lineage>
        <taxon>Bacteria</taxon>
        <taxon>Pseudomonadati</taxon>
        <taxon>Spirochaetota</taxon>
        <taxon>Spirochaetia</taxon>
        <taxon>Spirochaetales</taxon>
        <taxon>Borreliaceae</taxon>
        <taxon>Borreliella</taxon>
    </lineage>
</organism>
<feature type="transmembrane region" description="Helical" evidence="1">
    <location>
        <begin position="156"/>
        <end position="176"/>
    </location>
</feature>
<evidence type="ECO:0000256" key="1">
    <source>
        <dbReference type="SAM" id="Phobius"/>
    </source>
</evidence>
<keyword evidence="1" id="KW-0472">Membrane</keyword>
<feature type="transmembrane region" description="Helical" evidence="1">
    <location>
        <begin position="68"/>
        <end position="88"/>
    </location>
</feature>
<keyword evidence="4" id="KW-1185">Reference proteome</keyword>
<keyword evidence="1" id="KW-0812">Transmembrane</keyword>
<evidence type="ECO:0000313" key="4">
    <source>
        <dbReference type="Proteomes" id="UP000199262"/>
    </source>
</evidence>
<gene>
    <name evidence="3" type="ORF">SAMN02983004_01004</name>
</gene>
<dbReference type="OrthoDB" id="351975at2"/>
<dbReference type="AlphaFoldDB" id="A0A1G4Q9L9"/>
<dbReference type="InterPro" id="IPR003675">
    <property type="entry name" value="Rce1/LyrA-like_dom"/>
</dbReference>
<feature type="transmembrane region" description="Helical" evidence="1">
    <location>
        <begin position="39"/>
        <end position="56"/>
    </location>
</feature>
<dbReference type="GO" id="GO:0004175">
    <property type="term" value="F:endopeptidase activity"/>
    <property type="evidence" value="ECO:0007669"/>
    <property type="project" value="UniProtKB-ARBA"/>
</dbReference>
<feature type="transmembrane region" description="Helical" evidence="1">
    <location>
        <begin position="6"/>
        <end position="27"/>
    </location>
</feature>
<keyword evidence="1" id="KW-1133">Transmembrane helix</keyword>
<reference evidence="4" key="1">
    <citation type="submission" date="2016-10" db="EMBL/GenBank/DDBJ databases">
        <authorList>
            <person name="Varghese N."/>
            <person name="Submissions S."/>
        </authorList>
    </citation>
    <scope>NUCLEOTIDE SEQUENCE [LARGE SCALE GENOMIC DNA]</scope>
    <source>
        <strain evidence="4">ATCC 51557</strain>
    </source>
</reference>
<dbReference type="EMBL" id="FMTE01000008">
    <property type="protein sequence ID" value="SCW41182.1"/>
    <property type="molecule type" value="Genomic_DNA"/>
</dbReference>
<protein>
    <recommendedName>
        <fullName evidence="2">CAAX prenyl protease 2/Lysostaphin resistance protein A-like domain-containing protein</fullName>
    </recommendedName>
</protein>